<sequence length="194" mass="22403">MPKRFFLVIAISFHLLCIILFNALSLLQSFALLHPKHDYKALHWVQENIHAFVNLPTIKLYSTYSGTETLFGFFAPRVGSQYITQFKLYDKTGKLISTQNGPTLRSQPGVLRYARLLDSFEPLVDPSNSKDSTRYDVRYARAILYNLSMHIGHSQPQATKVVSRIFLHHSRQPQHPRDTTASSYRLVYQQQYAL</sequence>
<reference evidence="2" key="1">
    <citation type="submission" date="2016-10" db="EMBL/GenBank/DDBJ databases">
        <authorList>
            <person name="Varghese N."/>
            <person name="Submissions S."/>
        </authorList>
    </citation>
    <scope>NUCLEOTIDE SEQUENCE [LARGE SCALE GENOMIC DNA]</scope>
    <source>
        <strain evidence="2">DSM 18733</strain>
    </source>
</reference>
<dbReference type="OrthoDB" id="800018at2"/>
<dbReference type="STRING" id="407022.SAMN05661044_01062"/>
<gene>
    <name evidence="1" type="ORF">SAMN05661044_01062</name>
</gene>
<protein>
    <submittedName>
        <fullName evidence="1">Uncharacterized protein</fullName>
    </submittedName>
</protein>
<keyword evidence="2" id="KW-1185">Reference proteome</keyword>
<organism evidence="1 2">
    <name type="scientific">Olivibacter domesticus</name>
    <name type="common">Pseudosphingobacterium domesticum</name>
    <dbReference type="NCBI Taxonomy" id="407022"/>
    <lineage>
        <taxon>Bacteria</taxon>
        <taxon>Pseudomonadati</taxon>
        <taxon>Bacteroidota</taxon>
        <taxon>Sphingobacteriia</taxon>
        <taxon>Sphingobacteriales</taxon>
        <taxon>Sphingobacteriaceae</taxon>
        <taxon>Olivibacter</taxon>
    </lineage>
</organism>
<evidence type="ECO:0000313" key="1">
    <source>
        <dbReference type="EMBL" id="SEK75616.1"/>
    </source>
</evidence>
<dbReference type="Proteomes" id="UP000199421">
    <property type="component" value="Unassembled WGS sequence"/>
</dbReference>
<name>A0A1H7JMN9_OLID1</name>
<evidence type="ECO:0000313" key="2">
    <source>
        <dbReference type="Proteomes" id="UP000199421"/>
    </source>
</evidence>
<dbReference type="AlphaFoldDB" id="A0A1H7JMN9"/>
<accession>A0A1H7JMN9</accession>
<proteinExistence type="predicted"/>
<dbReference type="RefSeq" id="WP_093319586.1">
    <property type="nucleotide sequence ID" value="NZ_FOAF01000001.1"/>
</dbReference>
<dbReference type="EMBL" id="FOAF01000001">
    <property type="protein sequence ID" value="SEK75616.1"/>
    <property type="molecule type" value="Genomic_DNA"/>
</dbReference>